<dbReference type="GO" id="GO:0008270">
    <property type="term" value="F:zinc ion binding"/>
    <property type="evidence" value="ECO:0007669"/>
    <property type="project" value="InterPro"/>
</dbReference>
<dbReference type="InterPro" id="IPR036875">
    <property type="entry name" value="Znf_CCHC_sf"/>
</dbReference>
<evidence type="ECO:0000256" key="1">
    <source>
        <dbReference type="ARBA" id="ARBA00022664"/>
    </source>
</evidence>
<proteinExistence type="predicted"/>
<gene>
    <name evidence="3" type="ORF">R3P38DRAFT_3143854</name>
</gene>
<organism evidence="3 4">
    <name type="scientific">Favolaschia claudopus</name>
    <dbReference type="NCBI Taxonomy" id="2862362"/>
    <lineage>
        <taxon>Eukaryota</taxon>
        <taxon>Fungi</taxon>
        <taxon>Dikarya</taxon>
        <taxon>Basidiomycota</taxon>
        <taxon>Agaricomycotina</taxon>
        <taxon>Agaricomycetes</taxon>
        <taxon>Agaricomycetidae</taxon>
        <taxon>Agaricales</taxon>
        <taxon>Marasmiineae</taxon>
        <taxon>Mycenaceae</taxon>
        <taxon>Favolaschia</taxon>
    </lineage>
</organism>
<dbReference type="EMBL" id="JAWWNJ010000219">
    <property type="protein sequence ID" value="KAK6969582.1"/>
    <property type="molecule type" value="Genomic_DNA"/>
</dbReference>
<comment type="caution">
    <text evidence="3">The sequence shown here is derived from an EMBL/GenBank/DDBJ whole genome shotgun (WGS) entry which is preliminary data.</text>
</comment>
<feature type="region of interest" description="Disordered" evidence="2">
    <location>
        <begin position="1"/>
        <end position="76"/>
    </location>
</feature>
<dbReference type="GO" id="GO:0006397">
    <property type="term" value="P:mRNA processing"/>
    <property type="evidence" value="ECO:0007669"/>
    <property type="project" value="UniProtKB-KW"/>
</dbReference>
<evidence type="ECO:0000256" key="2">
    <source>
        <dbReference type="SAM" id="MobiDB-lite"/>
    </source>
</evidence>
<evidence type="ECO:0000313" key="4">
    <source>
        <dbReference type="Proteomes" id="UP001362999"/>
    </source>
</evidence>
<evidence type="ECO:0000313" key="3">
    <source>
        <dbReference type="EMBL" id="KAK6969582.1"/>
    </source>
</evidence>
<accession>A0AAV9Z425</accession>
<evidence type="ECO:0008006" key="5">
    <source>
        <dbReference type="Google" id="ProtNLM"/>
    </source>
</evidence>
<dbReference type="SUPFAM" id="SSF57756">
    <property type="entry name" value="Retrovirus zinc finger-like domains"/>
    <property type="match status" value="1"/>
</dbReference>
<protein>
    <recommendedName>
        <fullName evidence="5">CCHC-type domain-containing protein</fullName>
    </recommendedName>
</protein>
<name>A0AAV9Z425_9AGAR</name>
<reference evidence="3 4" key="1">
    <citation type="journal article" date="2024" name="J Genomics">
        <title>Draft genome sequencing and assembly of Favolaschia claudopus CIRM-BRFM 2984 isolated from oak limbs.</title>
        <authorList>
            <person name="Navarro D."/>
            <person name="Drula E."/>
            <person name="Chaduli D."/>
            <person name="Cazenave R."/>
            <person name="Ahrendt S."/>
            <person name="Wang J."/>
            <person name="Lipzen A."/>
            <person name="Daum C."/>
            <person name="Barry K."/>
            <person name="Grigoriev I.V."/>
            <person name="Favel A."/>
            <person name="Rosso M.N."/>
            <person name="Martin F."/>
        </authorList>
    </citation>
    <scope>NUCLEOTIDE SEQUENCE [LARGE SCALE GENOMIC DNA]</scope>
    <source>
        <strain evidence="3 4">CIRM-BRFM 2984</strain>
    </source>
</reference>
<dbReference type="AlphaFoldDB" id="A0AAV9Z425"/>
<sequence length="76" mass="8486">MRNIQTQEQLDEVRSRLDAIGPPTQRLTGPTEGRPRGEGANIQPRPASQSAARNRCGLCHQHGHNRRSCPQNKEGY</sequence>
<dbReference type="Proteomes" id="UP001362999">
    <property type="component" value="Unassembled WGS sequence"/>
</dbReference>
<keyword evidence="4" id="KW-1185">Reference proteome</keyword>
<keyword evidence="1" id="KW-0507">mRNA processing</keyword>
<dbReference type="GO" id="GO:0003676">
    <property type="term" value="F:nucleic acid binding"/>
    <property type="evidence" value="ECO:0007669"/>
    <property type="project" value="InterPro"/>
</dbReference>